<protein>
    <submittedName>
        <fullName evidence="2">Uncharacterized protein</fullName>
    </submittedName>
</protein>
<organism evidence="1 2">
    <name type="scientific">Syphacia muris</name>
    <dbReference type="NCBI Taxonomy" id="451379"/>
    <lineage>
        <taxon>Eukaryota</taxon>
        <taxon>Metazoa</taxon>
        <taxon>Ecdysozoa</taxon>
        <taxon>Nematoda</taxon>
        <taxon>Chromadorea</taxon>
        <taxon>Rhabditida</taxon>
        <taxon>Spirurina</taxon>
        <taxon>Oxyuridomorpha</taxon>
        <taxon>Oxyuroidea</taxon>
        <taxon>Oxyuridae</taxon>
        <taxon>Syphacia</taxon>
    </lineage>
</organism>
<dbReference type="AlphaFoldDB" id="A0A0N5AK09"/>
<evidence type="ECO:0000313" key="1">
    <source>
        <dbReference type="Proteomes" id="UP000046393"/>
    </source>
</evidence>
<dbReference type="Proteomes" id="UP000046393">
    <property type="component" value="Unplaced"/>
</dbReference>
<proteinExistence type="predicted"/>
<sequence>MEKLNKDQFEWTLISRVWKGTGNVYGNEIVDCFREDQIGEELERAVQNSNDDRLKYKESNETKNVLLIITWIKGREEEEEEEEGAKRRRE</sequence>
<accession>A0A0N5AK09</accession>
<name>A0A0N5AK09_9BILA</name>
<reference evidence="2" key="1">
    <citation type="submission" date="2017-02" db="UniProtKB">
        <authorList>
            <consortium name="WormBaseParasite"/>
        </authorList>
    </citation>
    <scope>IDENTIFICATION</scope>
</reference>
<keyword evidence="1" id="KW-1185">Reference proteome</keyword>
<dbReference type="WBParaSite" id="SMUV_0000481501-mRNA-1">
    <property type="protein sequence ID" value="SMUV_0000481501-mRNA-1"/>
    <property type="gene ID" value="SMUV_0000481501"/>
</dbReference>
<evidence type="ECO:0000313" key="2">
    <source>
        <dbReference type="WBParaSite" id="SMUV_0000481501-mRNA-1"/>
    </source>
</evidence>